<evidence type="ECO:0000313" key="2">
    <source>
        <dbReference type="EMBL" id="CAA2100358.1"/>
    </source>
</evidence>
<protein>
    <submittedName>
        <fullName evidence="2">Ring-cleaving dioxygenase MhqO</fullName>
        <ecNumber evidence="2">1.13.11.-</ecNumber>
    </submittedName>
</protein>
<accession>A0A679INY8</accession>
<reference evidence="2" key="1">
    <citation type="submission" date="2019-12" db="EMBL/GenBank/DDBJ databases">
        <authorList>
            <person name="Cremers G."/>
        </authorList>
    </citation>
    <scope>NUCLEOTIDE SEQUENCE</scope>
    <source>
        <strain evidence="2">Mbul1</strain>
    </source>
</reference>
<dbReference type="InterPro" id="IPR037523">
    <property type="entry name" value="VOC_core"/>
</dbReference>
<feature type="domain" description="VOC" evidence="1">
    <location>
        <begin position="153"/>
        <end position="272"/>
    </location>
</feature>
<dbReference type="EMBL" id="LR743504">
    <property type="protein sequence ID" value="CAA2100358.1"/>
    <property type="molecule type" value="Genomic_DNA"/>
</dbReference>
<feature type="domain" description="VOC" evidence="1">
    <location>
        <begin position="5"/>
        <end position="130"/>
    </location>
</feature>
<dbReference type="PROSITE" id="PS51819">
    <property type="entry name" value="VOC"/>
    <property type="match status" value="2"/>
</dbReference>
<organism evidence="2">
    <name type="scientific">Methylobacterium bullatum</name>
    <dbReference type="NCBI Taxonomy" id="570505"/>
    <lineage>
        <taxon>Bacteria</taxon>
        <taxon>Pseudomonadati</taxon>
        <taxon>Pseudomonadota</taxon>
        <taxon>Alphaproteobacteria</taxon>
        <taxon>Hyphomicrobiales</taxon>
        <taxon>Methylobacteriaceae</taxon>
        <taxon>Methylobacterium</taxon>
    </lineage>
</organism>
<dbReference type="SUPFAM" id="SSF54593">
    <property type="entry name" value="Glyoxalase/Bleomycin resistance protein/Dihydroxybiphenyl dioxygenase"/>
    <property type="match status" value="1"/>
</dbReference>
<sequence length="310" mass="33695">MSDNGLHHVTAYAGDIQRNLDFYRRVLGLRLVKKTVNFDDPSTYHLYYGDEAGRPGTILTFFPVAHAARGRVGIGETQETAFRVPRASIGWWTHRLIEKGVDHDALVQLFGEPVLRLRDPDGMVLALVGVDEATEGAPSWTGAQVPAEHAIRGFHGVTLLLKKAEPTARILTGVFGFSEAGRDGAMTRYANGGALGGFVTLRAVGEFLRGRPGAGSVHHIAFRAKDDAEQASMVADLTGTHGLQVTEQRDRAYFRSVYFREPGGVLFEIATDIPGFAVDEPAEALGEALKLPAFLEAHRARIEEVLPVIA</sequence>
<dbReference type="Gene3D" id="3.10.180.10">
    <property type="entry name" value="2,3-Dihydroxybiphenyl 1,2-Dioxygenase, domain 1"/>
    <property type="match status" value="2"/>
</dbReference>
<keyword evidence="2" id="KW-0560">Oxidoreductase</keyword>
<dbReference type="InterPro" id="IPR029068">
    <property type="entry name" value="Glyas_Bleomycin-R_OHBP_Dase"/>
</dbReference>
<name>A0A679INY8_9HYPH</name>
<gene>
    <name evidence="2" type="primary">mhqO</name>
    <name evidence="2" type="ORF">MBUL_00630</name>
</gene>
<dbReference type="AlphaFoldDB" id="A0A679INY8"/>
<dbReference type="PANTHER" id="PTHR36110:SF2">
    <property type="entry name" value="RING-CLEAVING DIOXYGENASE MHQE-RELATED"/>
    <property type="match status" value="1"/>
</dbReference>
<dbReference type="Pfam" id="PF00903">
    <property type="entry name" value="Glyoxalase"/>
    <property type="match status" value="1"/>
</dbReference>
<proteinExistence type="predicted"/>
<dbReference type="GO" id="GO:0051213">
    <property type="term" value="F:dioxygenase activity"/>
    <property type="evidence" value="ECO:0007669"/>
    <property type="project" value="UniProtKB-KW"/>
</dbReference>
<keyword evidence="2" id="KW-0223">Dioxygenase</keyword>
<dbReference type="InterPro" id="IPR052537">
    <property type="entry name" value="Extradiol_RC_dioxygenase"/>
</dbReference>
<dbReference type="EC" id="1.13.11.-" evidence="2"/>
<dbReference type="InterPro" id="IPR004360">
    <property type="entry name" value="Glyas_Fos-R_dOase_dom"/>
</dbReference>
<dbReference type="PANTHER" id="PTHR36110">
    <property type="entry name" value="RING-CLEAVING DIOXYGENASE MHQE-RELATED"/>
    <property type="match status" value="1"/>
</dbReference>
<dbReference type="CDD" id="cd08347">
    <property type="entry name" value="PcpA_C_like"/>
    <property type="match status" value="1"/>
</dbReference>
<evidence type="ECO:0000259" key="1">
    <source>
        <dbReference type="PROSITE" id="PS51819"/>
    </source>
</evidence>